<name>A0A1H7I521_9EURY</name>
<evidence type="ECO:0000313" key="3">
    <source>
        <dbReference type="EMBL" id="SEK56867.1"/>
    </source>
</evidence>
<organism evidence="3 4">
    <name type="scientific">Methanobrevibacter gottschalkii</name>
    <dbReference type="NCBI Taxonomy" id="190974"/>
    <lineage>
        <taxon>Archaea</taxon>
        <taxon>Methanobacteriati</taxon>
        <taxon>Methanobacteriota</taxon>
        <taxon>Methanomada group</taxon>
        <taxon>Methanobacteria</taxon>
        <taxon>Methanobacteriales</taxon>
        <taxon>Methanobacteriaceae</taxon>
        <taxon>Methanobrevibacter</taxon>
    </lineage>
</organism>
<dbReference type="GO" id="GO:0005975">
    <property type="term" value="P:carbohydrate metabolic process"/>
    <property type="evidence" value="ECO:0007669"/>
    <property type="project" value="InterPro"/>
</dbReference>
<keyword evidence="3" id="KW-0808">Transferase</keyword>
<dbReference type="OrthoDB" id="77357at2157"/>
<reference evidence="3 4" key="1">
    <citation type="submission" date="2016-10" db="EMBL/GenBank/DDBJ databases">
        <authorList>
            <person name="de Groot N.N."/>
        </authorList>
    </citation>
    <scope>NUCLEOTIDE SEQUENCE [LARGE SCALE GENOMIC DNA]</scope>
    <source>
        <strain evidence="3 4">DSM 11978</strain>
    </source>
</reference>
<feature type="domain" description="Glycosyl transferase family 1" evidence="1">
    <location>
        <begin position="181"/>
        <end position="325"/>
    </location>
</feature>
<dbReference type="EMBL" id="FOAK01000003">
    <property type="protein sequence ID" value="SEK56867.1"/>
    <property type="molecule type" value="Genomic_DNA"/>
</dbReference>
<dbReference type="Proteomes" id="UP000199506">
    <property type="component" value="Unassembled WGS sequence"/>
</dbReference>
<sequence>MKAFFTVTGRGLGGDAVVALNTMAALRKRGVECIIGLDKTASSDLFEKNGFEVCKISIPHAGGHSATKLSAIRGALKLVTATFKARSAIKKSKSDFVVAVLGGGAIVGSLGAKFARKPCFSLISTPLDSKVCPKFNYCYALPELDAFRFDTLPKNMDRSFYPLTDDIGDGKEEIALQKLKEYPNFDENKKTIIFSSGSSIFKGMIDAINIVANSTDEYNLVLIGRPLREEYYDLIDDEKIIYVGFIDWINHLFKFADLTILTDDGVSLEEAMICGKPIIALTKVKWGRYQNMAGVFKGAIIESEVKDVCKSIMKAFENYNSLKENAEVYGKQCFEAADVLADKILKKVEY</sequence>
<protein>
    <submittedName>
        <fullName evidence="3">UDP-N-acetylglucosamine--N-acetylmuramyl-(Pentapeptide) pyrophosphoryl-undecaprenol N-acetylglucosamine transferase</fullName>
    </submittedName>
</protein>
<dbReference type="AlphaFoldDB" id="A0A1H7I521"/>
<feature type="domain" description="Glycosyltransferase family 28 N-terminal" evidence="2">
    <location>
        <begin position="6"/>
        <end position="119"/>
    </location>
</feature>
<evidence type="ECO:0000313" key="4">
    <source>
        <dbReference type="Proteomes" id="UP000199506"/>
    </source>
</evidence>
<accession>A0A1H7I521</accession>
<dbReference type="STRING" id="190974.SAMN05216439_1134"/>
<dbReference type="RefSeq" id="WP_069575181.1">
    <property type="nucleotide sequence ID" value="NZ_FOAK01000003.1"/>
</dbReference>
<evidence type="ECO:0000259" key="2">
    <source>
        <dbReference type="Pfam" id="PF03033"/>
    </source>
</evidence>
<dbReference type="Pfam" id="PF03033">
    <property type="entry name" value="Glyco_transf_28"/>
    <property type="match status" value="1"/>
</dbReference>
<dbReference type="InterPro" id="IPR004276">
    <property type="entry name" value="GlycoTrans_28_N"/>
</dbReference>
<proteinExistence type="predicted"/>
<dbReference type="SUPFAM" id="SSF53756">
    <property type="entry name" value="UDP-Glycosyltransferase/glycogen phosphorylase"/>
    <property type="match status" value="1"/>
</dbReference>
<dbReference type="GO" id="GO:0016758">
    <property type="term" value="F:hexosyltransferase activity"/>
    <property type="evidence" value="ECO:0007669"/>
    <property type="project" value="InterPro"/>
</dbReference>
<gene>
    <name evidence="3" type="ORF">SAMN05216439_1134</name>
</gene>
<evidence type="ECO:0000259" key="1">
    <source>
        <dbReference type="Pfam" id="PF00534"/>
    </source>
</evidence>
<dbReference type="InterPro" id="IPR001296">
    <property type="entry name" value="Glyco_trans_1"/>
</dbReference>
<dbReference type="Gene3D" id="3.40.50.2000">
    <property type="entry name" value="Glycogen Phosphorylase B"/>
    <property type="match status" value="2"/>
</dbReference>
<dbReference type="Pfam" id="PF00534">
    <property type="entry name" value="Glycos_transf_1"/>
    <property type="match status" value="1"/>
</dbReference>